<dbReference type="EMBL" id="KZ399923">
    <property type="protein sequence ID" value="PIO54221.1"/>
    <property type="molecule type" value="Genomic_DNA"/>
</dbReference>
<proteinExistence type="predicted"/>
<evidence type="ECO:0000313" key="3">
    <source>
        <dbReference type="Proteomes" id="UP000230423"/>
    </source>
</evidence>
<keyword evidence="3" id="KW-1185">Reference proteome</keyword>
<dbReference type="Gene3D" id="2.60.40.10">
    <property type="entry name" value="Immunoglobulins"/>
    <property type="match status" value="1"/>
</dbReference>
<protein>
    <recommendedName>
        <fullName evidence="1">Immunoglobulin I-set domain-containing protein</fullName>
    </recommendedName>
</protein>
<dbReference type="AlphaFoldDB" id="A0A2G9T8D2"/>
<feature type="non-terminal residue" evidence="2">
    <location>
        <position position="1"/>
    </location>
</feature>
<name>A0A2G9T8D2_TELCI</name>
<reference evidence="2 3" key="1">
    <citation type="submission" date="2015-09" db="EMBL/GenBank/DDBJ databases">
        <title>Draft genome of the parasitic nematode Teladorsagia circumcincta isolate WARC Sus (inbred).</title>
        <authorList>
            <person name="Mitreva M."/>
        </authorList>
    </citation>
    <scope>NUCLEOTIDE SEQUENCE [LARGE SCALE GENOMIC DNA]</scope>
    <source>
        <strain evidence="2 3">S</strain>
    </source>
</reference>
<dbReference type="SUPFAM" id="SSF48726">
    <property type="entry name" value="Immunoglobulin"/>
    <property type="match status" value="1"/>
</dbReference>
<evidence type="ECO:0000313" key="2">
    <source>
        <dbReference type="EMBL" id="PIO54221.1"/>
    </source>
</evidence>
<feature type="non-terminal residue" evidence="2">
    <location>
        <position position="81"/>
    </location>
</feature>
<dbReference type="Pfam" id="PF07679">
    <property type="entry name" value="I-set"/>
    <property type="match status" value="1"/>
</dbReference>
<dbReference type="InterPro" id="IPR036179">
    <property type="entry name" value="Ig-like_dom_sf"/>
</dbReference>
<dbReference type="OrthoDB" id="5982258at2759"/>
<sequence>DAKPIVPLLMPSEQRKRFHVDETRLVVNNTVSSDSGVYQCVVSNEVGVASSSAYVQIRDSAPVFPRQSMPRKMFTVNGSSV</sequence>
<feature type="domain" description="Immunoglobulin I-set" evidence="1">
    <location>
        <begin position="13"/>
        <end position="57"/>
    </location>
</feature>
<dbReference type="InterPro" id="IPR013098">
    <property type="entry name" value="Ig_I-set"/>
</dbReference>
<organism evidence="2 3">
    <name type="scientific">Teladorsagia circumcincta</name>
    <name type="common">Brown stomach worm</name>
    <name type="synonym">Ostertagia circumcincta</name>
    <dbReference type="NCBI Taxonomy" id="45464"/>
    <lineage>
        <taxon>Eukaryota</taxon>
        <taxon>Metazoa</taxon>
        <taxon>Ecdysozoa</taxon>
        <taxon>Nematoda</taxon>
        <taxon>Chromadorea</taxon>
        <taxon>Rhabditida</taxon>
        <taxon>Rhabditina</taxon>
        <taxon>Rhabditomorpha</taxon>
        <taxon>Strongyloidea</taxon>
        <taxon>Trichostrongylidae</taxon>
        <taxon>Teladorsagia</taxon>
    </lineage>
</organism>
<gene>
    <name evidence="2" type="ORF">TELCIR_24421</name>
</gene>
<dbReference type="InterPro" id="IPR013783">
    <property type="entry name" value="Ig-like_fold"/>
</dbReference>
<dbReference type="Proteomes" id="UP000230423">
    <property type="component" value="Unassembled WGS sequence"/>
</dbReference>
<accession>A0A2G9T8D2</accession>
<evidence type="ECO:0000259" key="1">
    <source>
        <dbReference type="Pfam" id="PF07679"/>
    </source>
</evidence>